<dbReference type="EC" id="2.5.1.47" evidence="2"/>
<keyword evidence="7" id="KW-1185">Reference proteome</keyword>
<evidence type="ECO:0000256" key="4">
    <source>
        <dbReference type="ARBA" id="ARBA00047931"/>
    </source>
</evidence>
<dbReference type="Gene3D" id="3.40.50.1100">
    <property type="match status" value="2"/>
</dbReference>
<organism evidence="6 7">
    <name type="scientific">Lentisphaera profundi</name>
    <dbReference type="NCBI Taxonomy" id="1658616"/>
    <lineage>
        <taxon>Bacteria</taxon>
        <taxon>Pseudomonadati</taxon>
        <taxon>Lentisphaerota</taxon>
        <taxon>Lentisphaeria</taxon>
        <taxon>Lentisphaerales</taxon>
        <taxon>Lentisphaeraceae</taxon>
        <taxon>Lentisphaera</taxon>
    </lineage>
</organism>
<evidence type="ECO:0000256" key="3">
    <source>
        <dbReference type="ARBA" id="ARBA00022898"/>
    </source>
</evidence>
<name>A0ABY7VVA1_9BACT</name>
<dbReference type="NCBIfam" id="TIGR01139">
    <property type="entry name" value="cysK"/>
    <property type="match status" value="1"/>
</dbReference>
<evidence type="ECO:0000259" key="5">
    <source>
        <dbReference type="Pfam" id="PF00291"/>
    </source>
</evidence>
<keyword evidence="3" id="KW-0663">Pyridoxal phosphate</keyword>
<comment type="catalytic activity">
    <reaction evidence="4">
        <text>O-acetyl-L-serine + hydrogen sulfide = L-cysteine + acetate</text>
        <dbReference type="Rhea" id="RHEA:14829"/>
        <dbReference type="ChEBI" id="CHEBI:29919"/>
        <dbReference type="ChEBI" id="CHEBI:30089"/>
        <dbReference type="ChEBI" id="CHEBI:35235"/>
        <dbReference type="ChEBI" id="CHEBI:58340"/>
        <dbReference type="EC" id="2.5.1.47"/>
    </reaction>
</comment>
<dbReference type="NCBIfam" id="TIGR01136">
    <property type="entry name" value="cysKM"/>
    <property type="match status" value="1"/>
</dbReference>
<evidence type="ECO:0000256" key="1">
    <source>
        <dbReference type="ARBA" id="ARBA00001933"/>
    </source>
</evidence>
<dbReference type="SUPFAM" id="SSF53686">
    <property type="entry name" value="Tryptophan synthase beta subunit-like PLP-dependent enzymes"/>
    <property type="match status" value="1"/>
</dbReference>
<sequence>MKANDILELCGNTPLVKINKLTEGAYAEVYAKTESSNPGFCVKDRIAKAMIDDAVANGTLKPGMTVIEPTSGNTGIGLAMTCAVRGYKLILCMPDSMSVERRQLMRIFGAELVLTPGADGMKGAINKANELAADIEGAWVPQQFENASNPAIHEVTTAKEIIADMNGDFDFFVAGVGTGGTITGCARTFAKETPNVKIVAVEPTTSAVLSGEGPGKHKIQGIGAGFIPGVMDPELLDEVIKVSDDDAGETARQLAQKEGILCGISCGAAMAAALELAKRPENKGKKIVCILPDTGERYLSTWLFEQYK</sequence>
<evidence type="ECO:0000313" key="6">
    <source>
        <dbReference type="EMBL" id="WDE98151.1"/>
    </source>
</evidence>
<dbReference type="PANTHER" id="PTHR10314">
    <property type="entry name" value="CYSTATHIONINE BETA-SYNTHASE"/>
    <property type="match status" value="1"/>
</dbReference>
<proteinExistence type="predicted"/>
<dbReference type="InterPro" id="IPR001926">
    <property type="entry name" value="TrpB-like_PALP"/>
</dbReference>
<dbReference type="Pfam" id="PF00291">
    <property type="entry name" value="PALP"/>
    <property type="match status" value="1"/>
</dbReference>
<comment type="cofactor">
    <cofactor evidence="1">
        <name>pyridoxal 5'-phosphate</name>
        <dbReference type="ChEBI" id="CHEBI:597326"/>
    </cofactor>
</comment>
<dbReference type="GO" id="GO:0004124">
    <property type="term" value="F:cysteine synthase activity"/>
    <property type="evidence" value="ECO:0007669"/>
    <property type="project" value="UniProtKB-EC"/>
</dbReference>
<evidence type="ECO:0000256" key="2">
    <source>
        <dbReference type="ARBA" id="ARBA00012681"/>
    </source>
</evidence>
<dbReference type="Proteomes" id="UP001214250">
    <property type="component" value="Chromosome 2"/>
</dbReference>
<dbReference type="EMBL" id="CP117812">
    <property type="protein sequence ID" value="WDE98151.1"/>
    <property type="molecule type" value="Genomic_DNA"/>
</dbReference>
<keyword evidence="6" id="KW-0808">Transferase</keyword>
<dbReference type="InterPro" id="IPR036052">
    <property type="entry name" value="TrpB-like_PALP_sf"/>
</dbReference>
<dbReference type="RefSeq" id="WP_274152956.1">
    <property type="nucleotide sequence ID" value="NZ_CP117812.1"/>
</dbReference>
<dbReference type="CDD" id="cd01561">
    <property type="entry name" value="CBS_like"/>
    <property type="match status" value="1"/>
</dbReference>
<evidence type="ECO:0000313" key="7">
    <source>
        <dbReference type="Proteomes" id="UP001214250"/>
    </source>
</evidence>
<dbReference type="InterPro" id="IPR005856">
    <property type="entry name" value="Cys_synth"/>
</dbReference>
<reference evidence="6 7" key="1">
    <citation type="submission" date="2023-02" db="EMBL/GenBank/DDBJ databases">
        <title>Genome sequence of Lentisphaera profundi SAORIC-696.</title>
        <authorList>
            <person name="Kim e."/>
            <person name="Cho J.-C."/>
            <person name="Choi A."/>
            <person name="Kang I."/>
        </authorList>
    </citation>
    <scope>NUCLEOTIDE SEQUENCE [LARGE SCALE GENOMIC DNA]</scope>
    <source>
        <strain evidence="6 7">SAORIC-696</strain>
    </source>
</reference>
<protein>
    <recommendedName>
        <fullName evidence="2">cysteine synthase</fullName>
        <ecNumber evidence="2">2.5.1.47</ecNumber>
    </recommendedName>
</protein>
<dbReference type="InterPro" id="IPR050214">
    <property type="entry name" value="Cys_Synth/Cystath_Beta-Synth"/>
</dbReference>
<accession>A0ABY7VVA1</accession>
<feature type="domain" description="Tryptophan synthase beta chain-like PALP" evidence="5">
    <location>
        <begin position="8"/>
        <end position="293"/>
    </location>
</feature>
<dbReference type="InterPro" id="IPR005859">
    <property type="entry name" value="CysK"/>
</dbReference>
<gene>
    <name evidence="6" type="primary">cysK</name>
    <name evidence="6" type="ORF">PQO03_20230</name>
</gene>